<accession>A0A3S5B036</accession>
<proteinExistence type="predicted"/>
<evidence type="ECO:0000313" key="1">
    <source>
        <dbReference type="EMBL" id="VEL36630.1"/>
    </source>
</evidence>
<protein>
    <submittedName>
        <fullName evidence="1">Uncharacterized protein</fullName>
    </submittedName>
</protein>
<organism evidence="1 2">
    <name type="scientific">Protopolystoma xenopodis</name>
    <dbReference type="NCBI Taxonomy" id="117903"/>
    <lineage>
        <taxon>Eukaryota</taxon>
        <taxon>Metazoa</taxon>
        <taxon>Spiralia</taxon>
        <taxon>Lophotrochozoa</taxon>
        <taxon>Platyhelminthes</taxon>
        <taxon>Monogenea</taxon>
        <taxon>Polyopisthocotylea</taxon>
        <taxon>Polystomatidea</taxon>
        <taxon>Polystomatidae</taxon>
        <taxon>Protopolystoma</taxon>
    </lineage>
</organism>
<keyword evidence="2" id="KW-1185">Reference proteome</keyword>
<comment type="caution">
    <text evidence="1">The sequence shown here is derived from an EMBL/GenBank/DDBJ whole genome shotgun (WGS) entry which is preliminary data.</text>
</comment>
<reference evidence="1" key="1">
    <citation type="submission" date="2018-11" db="EMBL/GenBank/DDBJ databases">
        <authorList>
            <consortium name="Pathogen Informatics"/>
        </authorList>
    </citation>
    <scope>NUCLEOTIDE SEQUENCE</scope>
</reference>
<sequence>MAKMAVTYLNSAIPVPKYSWSDRCHATQALSDAKSPVTPASKSELASSVDILITSEDDRRMQNRQPRLLDTSSLEELSQPNLLSQCLLGRTLQEATFLFSLALLPFFELAADIRSVCFSGHHVFVSPDADSSQSSHVESSIYTNLSPKLVDPSNISAFVCALAPKSLKSISVRVDLIQYEETLGALELSLFFILSLTYGTFYGPEKQLTCTFKDVYDLFEQVCESLFLAFLKHHCIQILTRDVF</sequence>
<name>A0A3S5B036_9PLAT</name>
<gene>
    <name evidence="1" type="ORF">PXEA_LOCUS30070</name>
</gene>
<evidence type="ECO:0000313" key="2">
    <source>
        <dbReference type="Proteomes" id="UP000784294"/>
    </source>
</evidence>
<dbReference type="Proteomes" id="UP000784294">
    <property type="component" value="Unassembled WGS sequence"/>
</dbReference>
<dbReference type="AlphaFoldDB" id="A0A3S5B036"/>
<dbReference type="EMBL" id="CAAALY010252771">
    <property type="protein sequence ID" value="VEL36630.1"/>
    <property type="molecule type" value="Genomic_DNA"/>
</dbReference>